<dbReference type="PANTHER" id="PTHR46825">
    <property type="entry name" value="D-ALANYL-D-ALANINE-CARBOXYPEPTIDASE/ENDOPEPTIDASE AMPH"/>
    <property type="match status" value="1"/>
</dbReference>
<dbReference type="PANTHER" id="PTHR46825:SF9">
    <property type="entry name" value="BETA-LACTAMASE-RELATED DOMAIN-CONTAINING PROTEIN"/>
    <property type="match status" value="1"/>
</dbReference>
<dbReference type="InterPro" id="IPR012338">
    <property type="entry name" value="Beta-lactam/transpept-like"/>
</dbReference>
<comment type="caution">
    <text evidence="2">The sequence shown here is derived from an EMBL/GenBank/DDBJ whole genome shotgun (WGS) entry which is preliminary data.</text>
</comment>
<name>A0A0W1AX86_9BACL</name>
<accession>A0A0W1AX86</accession>
<dbReference type="Pfam" id="PF00144">
    <property type="entry name" value="Beta-lactamase"/>
    <property type="match status" value="1"/>
</dbReference>
<evidence type="ECO:0000313" key="2">
    <source>
        <dbReference type="EMBL" id="KTD85977.1"/>
    </source>
</evidence>
<feature type="domain" description="SLH" evidence="1">
    <location>
        <begin position="509"/>
        <end position="572"/>
    </location>
</feature>
<evidence type="ECO:0000259" key="1">
    <source>
        <dbReference type="PROSITE" id="PS51272"/>
    </source>
</evidence>
<gene>
    <name evidence="2" type="ORF">UQ64_17980</name>
</gene>
<organism evidence="2 3">
    <name type="scientific">Paenibacillus etheri</name>
    <dbReference type="NCBI Taxonomy" id="1306852"/>
    <lineage>
        <taxon>Bacteria</taxon>
        <taxon>Bacillati</taxon>
        <taxon>Bacillota</taxon>
        <taxon>Bacilli</taxon>
        <taxon>Bacillales</taxon>
        <taxon>Paenibacillaceae</taxon>
        <taxon>Paenibacillus</taxon>
    </lineage>
</organism>
<proteinExistence type="predicted"/>
<reference evidence="2 3" key="1">
    <citation type="journal article" date="2015" name="Int. Biodeterior. Biodegradation">
        <title>Physiological and genetic screening methods for the isolation of methyl tert-butyl ether-degrading bacteria for bioremediation purposes.</title>
        <authorList>
            <person name="Guisado I.M."/>
            <person name="Purswani J."/>
            <person name="Gonzalez Lopez J."/>
            <person name="Pozo C."/>
        </authorList>
    </citation>
    <scope>NUCLEOTIDE SEQUENCE [LARGE SCALE GENOMIC DNA]</scope>
    <source>
        <strain evidence="2 3">SH7</strain>
    </source>
</reference>
<sequence length="689" mass="76448">MRKKRVSKVLAVTLSTSLAMTYLIALVGGYSVSAEQLPLQGQTITAIQTAAVPTAPSGPVDPKEVEAFADNYFGKSLKKFNVPGAMFVVVQDGKVVLSKGYGYANKESRTPVDSNTVFRIGSISKTLTAAAVLQLADQGKIKLDQDIQSYLGGITIPNLTGKLLTLENMLTHMTGFDFPYEKDDDASPDLLNQENSLRDFLMDRMPTIVRTPGEAYQYDDYAFALAGYAVEQVTGLPFHEYMDKNIFQPLGMNSSHDLVTPELKARMAAAYDPEGTPYPEYGLYPTDMPQGGMLSTGSDMAKFMIMLLQKGKAGDRQMLSEQSVQRMSKFSVFAHPAIPITSYGFESIFNELSNGQYVVSKGGNIPGHASFTWLLPERKTGMFVIYNNDSELRSDLYAAFMDHYYPKSTEMPESVSPLTEQQAARYVGLYKDLHTPSFVTRITFNNGQLVAEDRYKLGNGKTTLKKIDPLLFMDDHGQKIAFLEQKDGGIAYMYRPSKSPIAYSTKIQEKALFSDVSKESPYQPSIEKLHSLDIINGRDGRSFDPKASMTRAEFITMLLHAVGYPPSKSKSGYKDIEYHFAFKEIQAAVEQHWLGEETGGRFEPDRTITREEMAVILTRIPLPWPLGDEVRLAGKIDESAIKAVSKLVAAGVTDPVTITNSDGSVDFRSKEPLLRQEASYFIDKILFVP</sequence>
<keyword evidence="3" id="KW-1185">Reference proteome</keyword>
<dbReference type="RefSeq" id="WP_060624251.1">
    <property type="nucleotide sequence ID" value="NZ_LCZJ02000025.1"/>
</dbReference>
<dbReference type="SUPFAM" id="SSF56601">
    <property type="entry name" value="beta-lactamase/transpeptidase-like"/>
    <property type="match status" value="1"/>
</dbReference>
<dbReference type="EMBL" id="LCZJ02000025">
    <property type="protein sequence ID" value="KTD85977.1"/>
    <property type="molecule type" value="Genomic_DNA"/>
</dbReference>
<dbReference type="InterPro" id="IPR050491">
    <property type="entry name" value="AmpC-like"/>
</dbReference>
<dbReference type="InterPro" id="IPR001466">
    <property type="entry name" value="Beta-lactam-related"/>
</dbReference>
<dbReference type="Pfam" id="PF00395">
    <property type="entry name" value="SLH"/>
    <property type="match status" value="2"/>
</dbReference>
<dbReference type="InterPro" id="IPR001119">
    <property type="entry name" value="SLH_dom"/>
</dbReference>
<dbReference type="AlphaFoldDB" id="A0A0W1AX86"/>
<dbReference type="Gene3D" id="3.40.710.10">
    <property type="entry name" value="DD-peptidase/beta-lactamase superfamily"/>
    <property type="match status" value="1"/>
</dbReference>
<evidence type="ECO:0000313" key="3">
    <source>
        <dbReference type="Proteomes" id="UP000054709"/>
    </source>
</evidence>
<protein>
    <recommendedName>
        <fullName evidence="1">SLH domain-containing protein</fullName>
    </recommendedName>
</protein>
<dbReference type="Proteomes" id="UP000054709">
    <property type="component" value="Unassembled WGS sequence"/>
</dbReference>
<dbReference type="PROSITE" id="PS51272">
    <property type="entry name" value="SLH"/>
    <property type="match status" value="1"/>
</dbReference>
<dbReference type="OrthoDB" id="846150at2"/>